<keyword evidence="5" id="KW-0812">Transmembrane</keyword>
<dbReference type="InterPro" id="IPR001766">
    <property type="entry name" value="Fork_head_dom"/>
</dbReference>
<name>A0AAV7TKX7_PLEWA</name>
<proteinExistence type="predicted"/>
<evidence type="ECO:0000256" key="3">
    <source>
        <dbReference type="ARBA" id="ARBA00023163"/>
    </source>
</evidence>
<dbReference type="InterPro" id="IPR030456">
    <property type="entry name" value="TF_fork_head_CS_2"/>
</dbReference>
<keyword evidence="8" id="KW-1185">Reference proteome</keyword>
<evidence type="ECO:0000256" key="5">
    <source>
        <dbReference type="SAM" id="Phobius"/>
    </source>
</evidence>
<evidence type="ECO:0000256" key="2">
    <source>
        <dbReference type="ARBA" id="ARBA00023125"/>
    </source>
</evidence>
<dbReference type="SUPFAM" id="SSF46785">
    <property type="entry name" value="Winged helix' DNA-binding domain"/>
    <property type="match status" value="1"/>
</dbReference>
<evidence type="ECO:0000256" key="1">
    <source>
        <dbReference type="ARBA" id="ARBA00023015"/>
    </source>
</evidence>
<keyword evidence="2 4" id="KW-0238">DNA-binding</keyword>
<feature type="domain" description="Fork-head" evidence="6">
    <location>
        <begin position="108"/>
        <end position="190"/>
    </location>
</feature>
<protein>
    <recommendedName>
        <fullName evidence="6">Fork-head domain-containing protein</fullName>
    </recommendedName>
</protein>
<organism evidence="7 8">
    <name type="scientific">Pleurodeles waltl</name>
    <name type="common">Iberian ribbed newt</name>
    <dbReference type="NCBI Taxonomy" id="8319"/>
    <lineage>
        <taxon>Eukaryota</taxon>
        <taxon>Metazoa</taxon>
        <taxon>Chordata</taxon>
        <taxon>Craniata</taxon>
        <taxon>Vertebrata</taxon>
        <taxon>Euteleostomi</taxon>
        <taxon>Amphibia</taxon>
        <taxon>Batrachia</taxon>
        <taxon>Caudata</taxon>
        <taxon>Salamandroidea</taxon>
        <taxon>Salamandridae</taxon>
        <taxon>Pleurodelinae</taxon>
        <taxon>Pleurodeles</taxon>
    </lineage>
</organism>
<dbReference type="PROSITE" id="PS50039">
    <property type="entry name" value="FORK_HEAD_3"/>
    <property type="match status" value="1"/>
</dbReference>
<dbReference type="GO" id="GO:0005634">
    <property type="term" value="C:nucleus"/>
    <property type="evidence" value="ECO:0007669"/>
    <property type="project" value="UniProtKB-SubCell"/>
</dbReference>
<feature type="DNA-binding region" description="Fork-head" evidence="4">
    <location>
        <begin position="108"/>
        <end position="190"/>
    </location>
</feature>
<evidence type="ECO:0000259" key="6">
    <source>
        <dbReference type="PROSITE" id="PS50039"/>
    </source>
</evidence>
<dbReference type="PANTHER" id="PTHR46878:SF1">
    <property type="entry name" value="FORKHEAD BOX PROTEIN M1"/>
    <property type="match status" value="1"/>
</dbReference>
<dbReference type="InterPro" id="IPR036388">
    <property type="entry name" value="WH-like_DNA-bd_sf"/>
</dbReference>
<evidence type="ECO:0000313" key="7">
    <source>
        <dbReference type="EMBL" id="KAJ1177325.1"/>
    </source>
</evidence>
<dbReference type="EMBL" id="JANPWB010000006">
    <property type="protein sequence ID" value="KAJ1177325.1"/>
    <property type="molecule type" value="Genomic_DNA"/>
</dbReference>
<comment type="caution">
    <text evidence="7">The sequence shown here is derived from an EMBL/GenBank/DDBJ whole genome shotgun (WGS) entry which is preliminary data.</text>
</comment>
<accession>A0AAV7TKX7</accession>
<dbReference type="PANTHER" id="PTHR46878">
    <property type="entry name" value="FORKHEAD BOX PROTEIN M1"/>
    <property type="match status" value="1"/>
</dbReference>
<dbReference type="GO" id="GO:0000086">
    <property type="term" value="P:G2/M transition of mitotic cell cycle"/>
    <property type="evidence" value="ECO:0007669"/>
    <property type="project" value="InterPro"/>
</dbReference>
<dbReference type="GO" id="GO:0003700">
    <property type="term" value="F:DNA-binding transcription factor activity"/>
    <property type="evidence" value="ECO:0007669"/>
    <property type="project" value="InterPro"/>
</dbReference>
<dbReference type="AlphaFoldDB" id="A0AAV7TKX7"/>
<sequence>MDKDTEFLNRHVDQPTTSTIDGKKYFSKEDYTHSIENGCQHLNRLQDMHPTIHEESETFTGGKTELDEYLTNIKWLSQLSCKGLIPQLEINCTETKSFKTCRSQSKERPPKSYSEIIHLAISSSQAKRMTLKQIYTWVEDHFPYYRDCAKPGWKNSIRHTLSTRDIFVRETGENEKVTFWTLKTHSDSNLSQIKTFPLQGEQLSSLHSVKSHKSSMACSGILAAGFLGRTQTRWQPKSKKSHKEEKREKRIKPILPRGSAAVLIPVLVGPPLASANVQKSAQLKKARPALIAPKLPFLLQNQNVYPERFVQPVKETSVLEATTWKVTEPQRIVSKRWKGYRARRHEYRRTRKPRSCHQRHIGCPSSETNLNVMSPMNSSPTNQSSYVNVLISPSKTPSQMAVPEGVSTSTPCKHAATVLSPTSMLLSLLPGITPPKVEDDVLDFSLLKSPNDESLGYISLGFPDSIPTTSEPEDPDHDLGELQGFAPIDNDSFTETLGADQHNESFSKFFSDYSTPNLVSLEQRLLTSLLRDRDACLIPSSMGRCPLPSKDEKKLGTVLETQMAVLLLYLIFPLRGVLLLLDLHFRKHNHRSPNTVS</sequence>
<keyword evidence="4" id="KW-0539">Nucleus</keyword>
<evidence type="ECO:0000256" key="4">
    <source>
        <dbReference type="PROSITE-ProRule" id="PRU00089"/>
    </source>
</evidence>
<dbReference type="PRINTS" id="PR00053">
    <property type="entry name" value="FORKHEAD"/>
</dbReference>
<dbReference type="InterPro" id="IPR042839">
    <property type="entry name" value="FOXM1"/>
</dbReference>
<keyword evidence="5" id="KW-1133">Transmembrane helix</keyword>
<dbReference type="GO" id="GO:0000977">
    <property type="term" value="F:RNA polymerase II transcription regulatory region sequence-specific DNA binding"/>
    <property type="evidence" value="ECO:0007669"/>
    <property type="project" value="TreeGrafter"/>
</dbReference>
<feature type="transmembrane region" description="Helical" evidence="5">
    <location>
        <begin position="563"/>
        <end position="581"/>
    </location>
</feature>
<dbReference type="PROSITE" id="PS00658">
    <property type="entry name" value="FORK_HEAD_2"/>
    <property type="match status" value="1"/>
</dbReference>
<keyword evidence="1" id="KW-0805">Transcription regulation</keyword>
<dbReference type="GO" id="GO:0006357">
    <property type="term" value="P:regulation of transcription by RNA polymerase II"/>
    <property type="evidence" value="ECO:0007669"/>
    <property type="project" value="TreeGrafter"/>
</dbReference>
<dbReference type="GO" id="GO:0042127">
    <property type="term" value="P:regulation of cell population proliferation"/>
    <property type="evidence" value="ECO:0007669"/>
    <property type="project" value="TreeGrafter"/>
</dbReference>
<dbReference type="InterPro" id="IPR036390">
    <property type="entry name" value="WH_DNA-bd_sf"/>
</dbReference>
<gene>
    <name evidence="7" type="ORF">NDU88_002584</name>
</gene>
<dbReference type="SMART" id="SM00339">
    <property type="entry name" value="FH"/>
    <property type="match status" value="1"/>
</dbReference>
<reference evidence="7" key="1">
    <citation type="journal article" date="2022" name="bioRxiv">
        <title>Sequencing and chromosome-scale assembly of the giantPleurodeles waltlgenome.</title>
        <authorList>
            <person name="Brown T."/>
            <person name="Elewa A."/>
            <person name="Iarovenko S."/>
            <person name="Subramanian E."/>
            <person name="Araus A.J."/>
            <person name="Petzold A."/>
            <person name="Susuki M."/>
            <person name="Suzuki K.-i.T."/>
            <person name="Hayashi T."/>
            <person name="Toyoda A."/>
            <person name="Oliveira C."/>
            <person name="Osipova E."/>
            <person name="Leigh N.D."/>
            <person name="Simon A."/>
            <person name="Yun M.H."/>
        </authorList>
    </citation>
    <scope>NUCLEOTIDE SEQUENCE</scope>
    <source>
        <strain evidence="7">20211129_DDA</strain>
        <tissue evidence="7">Liver</tissue>
    </source>
</reference>
<keyword evidence="5" id="KW-0472">Membrane</keyword>
<dbReference type="Pfam" id="PF00250">
    <property type="entry name" value="Forkhead"/>
    <property type="match status" value="1"/>
</dbReference>
<comment type="subcellular location">
    <subcellularLocation>
        <location evidence="4">Nucleus</location>
    </subcellularLocation>
</comment>
<keyword evidence="3" id="KW-0804">Transcription</keyword>
<dbReference type="Gene3D" id="1.10.10.10">
    <property type="entry name" value="Winged helix-like DNA-binding domain superfamily/Winged helix DNA-binding domain"/>
    <property type="match status" value="1"/>
</dbReference>
<evidence type="ECO:0000313" key="8">
    <source>
        <dbReference type="Proteomes" id="UP001066276"/>
    </source>
</evidence>
<dbReference type="Proteomes" id="UP001066276">
    <property type="component" value="Chromosome 3_2"/>
</dbReference>